<sequence>MTMEQQQKHRVVIVGGGFGGLFAARKLGGSGFDVTLLDKRNFHTFQPLLYQVAAGMLTTGDVCTPHRVTLRRKKNVRTLMSTAYDIDPATHTLYHEHGELKYDTLIVATGVKHAYFGNDQWAEVAPGLKTVEHALRMRRKIFYAFETAELISDEAERAPWLNFVVVGAGPTGVELAGAIAELAHRTMVDDFRQVDPQQARILLVEGADRVLPVYPAKLSRKAAAMLAELGVEIITDTLVSAIDESGVVMKGPQGEQRVPARTVLWAAGVRASVFGEILADKTGATRERGGRLRVKSDLSLAQYPDIFVIGDLAACTDRKGKDVPGLAPAAIQQGEYLAKMLKRRAAGKQTPAFAYKDQGSMAVIGRNRAVGNLPWFTIAGFSAWLLWVLIHIYALIGSERRLRVMLQWVWKYFTRRTGDRLITGRPPNTRRLQQEHGSAAATPDTVRASSQTSTPDPAP</sequence>
<keyword evidence="10" id="KW-0812">Transmembrane</keyword>
<evidence type="ECO:0000256" key="3">
    <source>
        <dbReference type="ARBA" id="ARBA00022630"/>
    </source>
</evidence>
<gene>
    <name evidence="13" type="ORF">ACFOSU_07965</name>
</gene>
<dbReference type="EMBL" id="JBHRSS010000003">
    <property type="protein sequence ID" value="MFC3103825.1"/>
    <property type="molecule type" value="Genomic_DNA"/>
</dbReference>
<evidence type="ECO:0000256" key="9">
    <source>
        <dbReference type="SAM" id="MobiDB-lite"/>
    </source>
</evidence>
<dbReference type="InterPro" id="IPR036188">
    <property type="entry name" value="FAD/NAD-bd_sf"/>
</dbReference>
<feature type="domain" description="External alternative NADH-ubiquinone oxidoreductase-like C-terminal" evidence="12">
    <location>
        <begin position="358"/>
        <end position="416"/>
    </location>
</feature>
<keyword evidence="10" id="KW-0472">Membrane</keyword>
<keyword evidence="5" id="KW-0809">Transit peptide</keyword>
<dbReference type="PRINTS" id="PR00411">
    <property type="entry name" value="PNDRDTASEI"/>
</dbReference>
<keyword evidence="4" id="KW-0274">FAD</keyword>
<dbReference type="PANTHER" id="PTHR43706:SF47">
    <property type="entry name" value="EXTERNAL NADH-UBIQUINONE OXIDOREDUCTASE 1, MITOCHONDRIAL-RELATED"/>
    <property type="match status" value="1"/>
</dbReference>
<keyword evidence="7" id="KW-0520">NAD</keyword>
<dbReference type="InterPro" id="IPR023753">
    <property type="entry name" value="FAD/NAD-binding_dom"/>
</dbReference>
<evidence type="ECO:0000259" key="12">
    <source>
        <dbReference type="Pfam" id="PF22366"/>
    </source>
</evidence>
<evidence type="ECO:0000313" key="13">
    <source>
        <dbReference type="EMBL" id="MFC3103825.1"/>
    </source>
</evidence>
<evidence type="ECO:0000313" key="14">
    <source>
        <dbReference type="Proteomes" id="UP001595462"/>
    </source>
</evidence>
<protein>
    <recommendedName>
        <fullName evidence="2">NADH:ubiquinone reductase (non-electrogenic)</fullName>
        <ecNumber evidence="2">1.6.5.9</ecNumber>
    </recommendedName>
</protein>
<dbReference type="SUPFAM" id="SSF51905">
    <property type="entry name" value="FAD/NAD(P)-binding domain"/>
    <property type="match status" value="1"/>
</dbReference>
<comment type="similarity">
    <text evidence="1">Belongs to the NADH dehydrogenase family.</text>
</comment>
<dbReference type="EC" id="1.6.5.9" evidence="2"/>
<reference evidence="14" key="1">
    <citation type="journal article" date="2019" name="Int. J. Syst. Evol. Microbiol.">
        <title>The Global Catalogue of Microorganisms (GCM) 10K type strain sequencing project: providing services to taxonomists for standard genome sequencing and annotation.</title>
        <authorList>
            <consortium name="The Broad Institute Genomics Platform"/>
            <consortium name="The Broad Institute Genome Sequencing Center for Infectious Disease"/>
            <person name="Wu L."/>
            <person name="Ma J."/>
        </authorList>
    </citation>
    <scope>NUCLEOTIDE SEQUENCE [LARGE SCALE GENOMIC DNA]</scope>
    <source>
        <strain evidence="14">KCTC 52640</strain>
    </source>
</reference>
<evidence type="ECO:0000256" key="7">
    <source>
        <dbReference type="ARBA" id="ARBA00023027"/>
    </source>
</evidence>
<keyword evidence="3" id="KW-0285">Flavoprotein</keyword>
<comment type="catalytic activity">
    <reaction evidence="8">
        <text>a quinone + NADH + H(+) = a quinol + NAD(+)</text>
        <dbReference type="Rhea" id="RHEA:46160"/>
        <dbReference type="ChEBI" id="CHEBI:15378"/>
        <dbReference type="ChEBI" id="CHEBI:24646"/>
        <dbReference type="ChEBI" id="CHEBI:57540"/>
        <dbReference type="ChEBI" id="CHEBI:57945"/>
        <dbReference type="ChEBI" id="CHEBI:132124"/>
        <dbReference type="EC" id="1.6.5.9"/>
    </reaction>
</comment>
<keyword evidence="14" id="KW-1185">Reference proteome</keyword>
<keyword evidence="10" id="KW-1133">Transmembrane helix</keyword>
<dbReference type="InterPro" id="IPR045024">
    <property type="entry name" value="NDH-2"/>
</dbReference>
<dbReference type="Pfam" id="PF07992">
    <property type="entry name" value="Pyr_redox_2"/>
    <property type="match status" value="1"/>
</dbReference>
<keyword evidence="6 13" id="KW-0560">Oxidoreductase</keyword>
<dbReference type="RefSeq" id="WP_380688225.1">
    <property type="nucleotide sequence ID" value="NZ_JBHRSS010000003.1"/>
</dbReference>
<name>A0ABV7EPR0_9GAMM</name>
<evidence type="ECO:0000256" key="6">
    <source>
        <dbReference type="ARBA" id="ARBA00023002"/>
    </source>
</evidence>
<proteinExistence type="inferred from homology"/>
<evidence type="ECO:0000256" key="10">
    <source>
        <dbReference type="SAM" id="Phobius"/>
    </source>
</evidence>
<feature type="compositionally biased region" description="Polar residues" evidence="9">
    <location>
        <begin position="447"/>
        <end position="459"/>
    </location>
</feature>
<accession>A0ABV7EPR0</accession>
<evidence type="ECO:0000256" key="2">
    <source>
        <dbReference type="ARBA" id="ARBA00012637"/>
    </source>
</evidence>
<dbReference type="Proteomes" id="UP001595462">
    <property type="component" value="Unassembled WGS sequence"/>
</dbReference>
<comment type="caution">
    <text evidence="13">The sequence shown here is derived from an EMBL/GenBank/DDBJ whole genome shotgun (WGS) entry which is preliminary data.</text>
</comment>
<evidence type="ECO:0000256" key="4">
    <source>
        <dbReference type="ARBA" id="ARBA00022827"/>
    </source>
</evidence>
<feature type="transmembrane region" description="Helical" evidence="10">
    <location>
        <begin position="373"/>
        <end position="396"/>
    </location>
</feature>
<dbReference type="Pfam" id="PF22366">
    <property type="entry name" value="NDH2_C"/>
    <property type="match status" value="1"/>
</dbReference>
<dbReference type="PANTHER" id="PTHR43706">
    <property type="entry name" value="NADH DEHYDROGENASE"/>
    <property type="match status" value="1"/>
</dbReference>
<feature type="region of interest" description="Disordered" evidence="9">
    <location>
        <begin position="421"/>
        <end position="459"/>
    </location>
</feature>
<organism evidence="13 14">
    <name type="scientific">Salinisphaera aquimarina</name>
    <dbReference type="NCBI Taxonomy" id="2094031"/>
    <lineage>
        <taxon>Bacteria</taxon>
        <taxon>Pseudomonadati</taxon>
        <taxon>Pseudomonadota</taxon>
        <taxon>Gammaproteobacteria</taxon>
        <taxon>Salinisphaerales</taxon>
        <taxon>Salinisphaeraceae</taxon>
        <taxon>Salinisphaera</taxon>
    </lineage>
</organism>
<dbReference type="GO" id="GO:0016491">
    <property type="term" value="F:oxidoreductase activity"/>
    <property type="evidence" value="ECO:0007669"/>
    <property type="project" value="UniProtKB-KW"/>
</dbReference>
<dbReference type="PRINTS" id="PR00368">
    <property type="entry name" value="FADPNR"/>
</dbReference>
<dbReference type="InterPro" id="IPR054585">
    <property type="entry name" value="NDH2-like_C"/>
</dbReference>
<feature type="domain" description="FAD/NAD(P)-binding" evidence="11">
    <location>
        <begin position="10"/>
        <end position="334"/>
    </location>
</feature>
<evidence type="ECO:0000256" key="8">
    <source>
        <dbReference type="ARBA" id="ARBA00047599"/>
    </source>
</evidence>
<dbReference type="Gene3D" id="3.50.50.100">
    <property type="match status" value="1"/>
</dbReference>
<evidence type="ECO:0000256" key="5">
    <source>
        <dbReference type="ARBA" id="ARBA00022946"/>
    </source>
</evidence>
<evidence type="ECO:0000256" key="1">
    <source>
        <dbReference type="ARBA" id="ARBA00005272"/>
    </source>
</evidence>
<evidence type="ECO:0000259" key="11">
    <source>
        <dbReference type="Pfam" id="PF07992"/>
    </source>
</evidence>